<dbReference type="InterPro" id="IPR012674">
    <property type="entry name" value="Calycin"/>
</dbReference>
<dbReference type="AlphaFoldDB" id="A0A561D832"/>
<keyword evidence="2" id="KW-1185">Reference proteome</keyword>
<dbReference type="SUPFAM" id="SSF50814">
    <property type="entry name" value="Lipocalins"/>
    <property type="match status" value="1"/>
</dbReference>
<comment type="caution">
    <text evidence="1">The sequence shown here is derived from an EMBL/GenBank/DDBJ whole genome shotgun (WGS) entry which is preliminary data.</text>
</comment>
<organism evidence="1 2">
    <name type="scientific">Neobacillus bataviensis</name>
    <dbReference type="NCBI Taxonomy" id="220685"/>
    <lineage>
        <taxon>Bacteria</taxon>
        <taxon>Bacillati</taxon>
        <taxon>Bacillota</taxon>
        <taxon>Bacilli</taxon>
        <taxon>Bacillales</taxon>
        <taxon>Bacillaceae</taxon>
        <taxon>Neobacillus</taxon>
    </lineage>
</organism>
<dbReference type="Proteomes" id="UP000319671">
    <property type="component" value="Unassembled WGS sequence"/>
</dbReference>
<reference evidence="1 2" key="1">
    <citation type="submission" date="2019-06" db="EMBL/GenBank/DDBJ databases">
        <title>Sorghum-associated microbial communities from plants grown in Nebraska, USA.</title>
        <authorList>
            <person name="Schachtman D."/>
        </authorList>
    </citation>
    <scope>NUCLEOTIDE SEQUENCE [LARGE SCALE GENOMIC DNA]</scope>
    <source>
        <strain evidence="1 2">2482</strain>
    </source>
</reference>
<evidence type="ECO:0000313" key="1">
    <source>
        <dbReference type="EMBL" id="TWD99514.1"/>
    </source>
</evidence>
<dbReference type="Gene3D" id="2.40.128.20">
    <property type="match status" value="1"/>
</dbReference>
<proteinExistence type="predicted"/>
<sequence>MSSLSSTEIPMKINVKTTIHQQEGSETIELKVFGRYFEKEGASFLKYEEVLEEGTVRTIVKVAPDEALILRGGAVKMRLPFKLHKKLRGSYEMPFGVFETMTMTRRLEHSKGLIDILYDFTMQGSPAGTYHMEITFQEDEI</sequence>
<accession>A0A561D832</accession>
<evidence type="ECO:0000313" key="2">
    <source>
        <dbReference type="Proteomes" id="UP000319671"/>
    </source>
</evidence>
<dbReference type="EMBL" id="VIVN01000007">
    <property type="protein sequence ID" value="TWD99514.1"/>
    <property type="molecule type" value="Genomic_DNA"/>
</dbReference>
<name>A0A561D832_9BACI</name>
<dbReference type="RefSeq" id="WP_261380673.1">
    <property type="nucleotide sequence ID" value="NZ_VIVN01000007.1"/>
</dbReference>
<protein>
    <submittedName>
        <fullName evidence="1">Uncharacterized beta-barrel protein YwiB (DUF1934 family)</fullName>
    </submittedName>
</protein>
<dbReference type="Pfam" id="PF09148">
    <property type="entry name" value="DUF1934"/>
    <property type="match status" value="1"/>
</dbReference>
<gene>
    <name evidence="1" type="ORF">FB550_107149</name>
</gene>
<dbReference type="InterPro" id="IPR015231">
    <property type="entry name" value="DUF1934"/>
</dbReference>